<evidence type="ECO:0008006" key="4">
    <source>
        <dbReference type="Google" id="ProtNLM"/>
    </source>
</evidence>
<feature type="region of interest" description="Disordered" evidence="1">
    <location>
        <begin position="307"/>
        <end position="344"/>
    </location>
</feature>
<feature type="region of interest" description="Disordered" evidence="1">
    <location>
        <begin position="119"/>
        <end position="165"/>
    </location>
</feature>
<evidence type="ECO:0000313" key="2">
    <source>
        <dbReference type="EMBL" id="KAL1648070.1"/>
    </source>
</evidence>
<dbReference type="EMBL" id="JAKEKT020000010">
    <property type="protein sequence ID" value="KAL1648070.1"/>
    <property type="molecule type" value="Genomic_DNA"/>
</dbReference>
<organism evidence="2 3">
    <name type="scientific">Diplodia intermedia</name>
    <dbReference type="NCBI Taxonomy" id="856260"/>
    <lineage>
        <taxon>Eukaryota</taxon>
        <taxon>Fungi</taxon>
        <taxon>Dikarya</taxon>
        <taxon>Ascomycota</taxon>
        <taxon>Pezizomycotina</taxon>
        <taxon>Dothideomycetes</taxon>
        <taxon>Dothideomycetes incertae sedis</taxon>
        <taxon>Botryosphaeriales</taxon>
        <taxon>Botryosphaeriaceae</taxon>
        <taxon>Diplodia</taxon>
    </lineage>
</organism>
<gene>
    <name evidence="2" type="ORF">SLS58_002397</name>
</gene>
<name>A0ABR3TZD2_9PEZI</name>
<sequence>MRDTLFGRLHRRRSSQPFTSNLPRRPGEGFRRSPKQRRRSDAAQHRGPSLDAFLQDGARSYRPPIDAWQENNAGFTERIATNYSLPQPSHSPSFSGFAAQGAVVDHQYPYATSISLSKSSMAPSQPAAPPPHVHNRAPSTLASASPYSSSSRAGGPPSLVYDDRSTSCAESSVDTEYGKIVQGVRLLEPDADGVLVQPQASTTPVYECTFNFLGCCFWTPDEADWRLHNLSHFHGNAPPRSVTCPLCDWGFEGADGGAAWEARMSHLAAHVRMGATLATSRPDFKLFRYLWQKRIIDDAEYKELNSHNSLSVSRSEPGGPTHTTEGPRYDERRRRIPRYPRYRG</sequence>
<evidence type="ECO:0000256" key="1">
    <source>
        <dbReference type="SAM" id="MobiDB-lite"/>
    </source>
</evidence>
<keyword evidence="3" id="KW-1185">Reference proteome</keyword>
<dbReference type="Proteomes" id="UP001521184">
    <property type="component" value="Unassembled WGS sequence"/>
</dbReference>
<proteinExistence type="predicted"/>
<evidence type="ECO:0000313" key="3">
    <source>
        <dbReference type="Proteomes" id="UP001521184"/>
    </source>
</evidence>
<accession>A0ABR3TZD2</accession>
<feature type="region of interest" description="Disordered" evidence="1">
    <location>
        <begin position="1"/>
        <end position="56"/>
    </location>
</feature>
<protein>
    <recommendedName>
        <fullName evidence="4">C2H2-type domain-containing protein</fullName>
    </recommendedName>
</protein>
<reference evidence="2 3" key="1">
    <citation type="journal article" date="2023" name="Plant Dis.">
        <title>First Report of Diplodia intermedia Causing Canker and Dieback Diseases on Apple Trees in Canada.</title>
        <authorList>
            <person name="Ellouze W."/>
            <person name="Ilyukhin E."/>
            <person name="Sulman M."/>
            <person name="Ali S."/>
        </authorList>
    </citation>
    <scope>NUCLEOTIDE SEQUENCE [LARGE SCALE GENOMIC DNA]</scope>
    <source>
        <strain evidence="2 3">M45-28</strain>
    </source>
</reference>
<comment type="caution">
    <text evidence="2">The sequence shown here is derived from an EMBL/GenBank/DDBJ whole genome shotgun (WGS) entry which is preliminary data.</text>
</comment>
<feature type="compositionally biased region" description="Basic residues" evidence="1">
    <location>
        <begin position="334"/>
        <end position="344"/>
    </location>
</feature>
<feature type="compositionally biased region" description="Low complexity" evidence="1">
    <location>
        <begin position="137"/>
        <end position="158"/>
    </location>
</feature>